<sequence length="111" mass="12072">MYGKRQLMVLGPALLAALAFGPASFSPASATPDPEPGVAASTAQKEAVTDASTSTEDPRDYWWGYRNGYRAAAQDCRRRARSYAAGPPSDYDRGWLDGYDAGYARFCWTAH</sequence>
<dbReference type="Proteomes" id="UP001589610">
    <property type="component" value="Unassembled WGS sequence"/>
</dbReference>
<gene>
    <name evidence="3" type="ORF">ACFFRH_01155</name>
</gene>
<dbReference type="EMBL" id="JBHMBS010000001">
    <property type="protein sequence ID" value="MFB9674079.1"/>
    <property type="molecule type" value="Genomic_DNA"/>
</dbReference>
<evidence type="ECO:0000313" key="3">
    <source>
        <dbReference type="EMBL" id="MFB9674079.1"/>
    </source>
</evidence>
<comment type="caution">
    <text evidence="3">The sequence shown here is derived from an EMBL/GenBank/DDBJ whole genome shotgun (WGS) entry which is preliminary data.</text>
</comment>
<evidence type="ECO:0000313" key="4">
    <source>
        <dbReference type="Proteomes" id="UP001589610"/>
    </source>
</evidence>
<dbReference type="RefSeq" id="WP_344743321.1">
    <property type="nucleotide sequence ID" value="NZ_BAAAWW010000022.1"/>
</dbReference>
<keyword evidence="4" id="KW-1185">Reference proteome</keyword>
<evidence type="ECO:0008006" key="5">
    <source>
        <dbReference type="Google" id="ProtNLM"/>
    </source>
</evidence>
<feature type="signal peptide" evidence="2">
    <location>
        <begin position="1"/>
        <end position="30"/>
    </location>
</feature>
<evidence type="ECO:0000256" key="1">
    <source>
        <dbReference type="SAM" id="MobiDB-lite"/>
    </source>
</evidence>
<proteinExistence type="predicted"/>
<evidence type="ECO:0000256" key="2">
    <source>
        <dbReference type="SAM" id="SignalP"/>
    </source>
</evidence>
<feature type="region of interest" description="Disordered" evidence="1">
    <location>
        <begin position="26"/>
        <end position="58"/>
    </location>
</feature>
<keyword evidence="2" id="KW-0732">Signal</keyword>
<name>A0ABV5T4S5_9ACTN</name>
<accession>A0ABV5T4S5</accession>
<feature type="chain" id="PRO_5045494507" description="Lectin-like protein BA14k" evidence="2">
    <location>
        <begin position="31"/>
        <end position="111"/>
    </location>
</feature>
<protein>
    <recommendedName>
        <fullName evidence="5">Lectin-like protein BA14k</fullName>
    </recommendedName>
</protein>
<organism evidence="3 4">
    <name type="scientific">Streptosporangium vulgare</name>
    <dbReference type="NCBI Taxonomy" id="46190"/>
    <lineage>
        <taxon>Bacteria</taxon>
        <taxon>Bacillati</taxon>
        <taxon>Actinomycetota</taxon>
        <taxon>Actinomycetes</taxon>
        <taxon>Streptosporangiales</taxon>
        <taxon>Streptosporangiaceae</taxon>
        <taxon>Streptosporangium</taxon>
    </lineage>
</organism>
<reference evidence="3 4" key="1">
    <citation type="submission" date="2024-09" db="EMBL/GenBank/DDBJ databases">
        <authorList>
            <person name="Sun Q."/>
            <person name="Mori K."/>
        </authorList>
    </citation>
    <scope>NUCLEOTIDE SEQUENCE [LARGE SCALE GENOMIC DNA]</scope>
    <source>
        <strain evidence="3 4">JCM 3028</strain>
    </source>
</reference>